<dbReference type="GO" id="GO:0006935">
    <property type="term" value="P:chemotaxis"/>
    <property type="evidence" value="ECO:0007669"/>
    <property type="project" value="InterPro"/>
</dbReference>
<protein>
    <recommendedName>
        <fullName evidence="1">CheW-like domain-containing protein</fullName>
    </recommendedName>
</protein>
<sequence length="160" mass="17081">MSTAELPRQFLTFQLGGDMYAVGTGCVREIIEYGAVTSVPMLPPSIRGVINLRGAAVPVMDLGVRFHGRPTDVTRRSCIVVLEVQGGQRTQVLGVVVDAVSEVLEIGADAIEPAPDFGARVRTDFILGMAKQGDGFVILLNIERVLGEDDYQQLAAIPAA</sequence>
<accession>A0A178LKB6</accession>
<dbReference type="InterPro" id="IPR036061">
    <property type="entry name" value="CheW-like_dom_sf"/>
</dbReference>
<name>A0A178LKB6_9PSED</name>
<dbReference type="PROSITE" id="PS50851">
    <property type="entry name" value="CHEW"/>
    <property type="match status" value="1"/>
</dbReference>
<dbReference type="AlphaFoldDB" id="A0A178LKB6"/>
<dbReference type="InterPro" id="IPR002545">
    <property type="entry name" value="CheW-lke_dom"/>
</dbReference>
<proteinExistence type="predicted"/>
<dbReference type="RefSeq" id="WP_064307177.1">
    <property type="nucleotide sequence ID" value="NZ_LWCR01000005.1"/>
</dbReference>
<dbReference type="Gene3D" id="2.30.30.40">
    <property type="entry name" value="SH3 Domains"/>
    <property type="match status" value="1"/>
</dbReference>
<gene>
    <name evidence="2" type="ORF">A4V15_13285</name>
</gene>
<dbReference type="SMART" id="SM00260">
    <property type="entry name" value="CheW"/>
    <property type="match status" value="1"/>
</dbReference>
<organism evidence="2 3">
    <name type="scientific">Pseudomonas oryzihabitans</name>
    <dbReference type="NCBI Taxonomy" id="47885"/>
    <lineage>
        <taxon>Bacteria</taxon>
        <taxon>Pseudomonadati</taxon>
        <taxon>Pseudomonadota</taxon>
        <taxon>Gammaproteobacteria</taxon>
        <taxon>Pseudomonadales</taxon>
        <taxon>Pseudomonadaceae</taxon>
        <taxon>Pseudomonas</taxon>
    </lineage>
</organism>
<dbReference type="PANTHER" id="PTHR22617">
    <property type="entry name" value="CHEMOTAXIS SENSOR HISTIDINE KINASE-RELATED"/>
    <property type="match status" value="1"/>
</dbReference>
<dbReference type="GO" id="GO:0007165">
    <property type="term" value="P:signal transduction"/>
    <property type="evidence" value="ECO:0007669"/>
    <property type="project" value="InterPro"/>
</dbReference>
<dbReference type="EMBL" id="LWCR01000005">
    <property type="protein sequence ID" value="OAN31319.1"/>
    <property type="molecule type" value="Genomic_DNA"/>
</dbReference>
<evidence type="ECO:0000313" key="3">
    <source>
        <dbReference type="Proteomes" id="UP000078356"/>
    </source>
</evidence>
<evidence type="ECO:0000313" key="2">
    <source>
        <dbReference type="EMBL" id="OAN31319.1"/>
    </source>
</evidence>
<evidence type="ECO:0000259" key="1">
    <source>
        <dbReference type="PROSITE" id="PS50851"/>
    </source>
</evidence>
<dbReference type="GO" id="GO:0005829">
    <property type="term" value="C:cytosol"/>
    <property type="evidence" value="ECO:0007669"/>
    <property type="project" value="TreeGrafter"/>
</dbReference>
<comment type="caution">
    <text evidence="2">The sequence shown here is derived from an EMBL/GenBank/DDBJ whole genome shotgun (WGS) entry which is preliminary data.</text>
</comment>
<dbReference type="Gene3D" id="2.40.50.180">
    <property type="entry name" value="CheA-289, Domain 4"/>
    <property type="match status" value="1"/>
</dbReference>
<feature type="domain" description="CheW-like" evidence="1">
    <location>
        <begin position="7"/>
        <end position="151"/>
    </location>
</feature>
<dbReference type="SUPFAM" id="SSF50341">
    <property type="entry name" value="CheW-like"/>
    <property type="match status" value="1"/>
</dbReference>
<dbReference type="Proteomes" id="UP000078356">
    <property type="component" value="Unassembled WGS sequence"/>
</dbReference>
<dbReference type="Pfam" id="PF01584">
    <property type="entry name" value="CheW"/>
    <property type="match status" value="1"/>
</dbReference>
<reference evidence="2 3" key="1">
    <citation type="submission" date="2016-04" db="EMBL/GenBank/DDBJ databases">
        <title>Draft Genome Sequences of Staphylococcus capitis Strain H36, S. capitis Strain H65, S. cohnii Strain H62, S. hominis Strain H69, Mycobacterium iranicum Strain H39, Plantibacter sp. Strain H53, Pseudomonas oryzihabitans Strain H72, and Microbacterium sp. Strain H83, isolated from residential settings.</title>
        <authorList>
            <person name="Lymperopoulou D."/>
            <person name="Adams R.I."/>
            <person name="Lindow S."/>
            <person name="Coil D.A."/>
            <person name="Jospin G."/>
            <person name="Eisen J.A."/>
        </authorList>
    </citation>
    <scope>NUCLEOTIDE SEQUENCE [LARGE SCALE GENOMIC DNA]</scope>
    <source>
        <strain evidence="2 3">H72</strain>
    </source>
</reference>
<dbReference type="OrthoDB" id="9790406at2"/>
<dbReference type="InterPro" id="IPR039315">
    <property type="entry name" value="CheW"/>
</dbReference>
<dbReference type="PANTHER" id="PTHR22617:SF41">
    <property type="entry name" value="CHEMOTAXIS SIGNAL TRANSDUCTION SYSTEM ADAPTOR PROTEIN CHEW"/>
    <property type="match status" value="1"/>
</dbReference>